<reference evidence="3" key="2">
    <citation type="submission" date="2017-02" db="UniProtKB">
        <authorList>
            <consortium name="WormBaseParasite"/>
        </authorList>
    </citation>
    <scope>IDENTIFICATION</scope>
</reference>
<evidence type="ECO:0000313" key="2">
    <source>
        <dbReference type="Proteomes" id="UP000035642"/>
    </source>
</evidence>
<dbReference type="Proteomes" id="UP000035642">
    <property type="component" value="Unassembled WGS sequence"/>
</dbReference>
<keyword evidence="1" id="KW-0472">Membrane</keyword>
<keyword evidence="1" id="KW-0812">Transmembrane</keyword>
<dbReference type="WBParaSite" id="ACAC_0001058801-mRNA-1">
    <property type="protein sequence ID" value="ACAC_0001058801-mRNA-1"/>
    <property type="gene ID" value="ACAC_0001058801"/>
</dbReference>
<keyword evidence="1" id="KW-1133">Transmembrane helix</keyword>
<protein>
    <submittedName>
        <fullName evidence="3">7TM_GPCR_Srx domain-containing protein</fullName>
    </submittedName>
</protein>
<reference evidence="2" key="1">
    <citation type="submission" date="2012-09" db="EMBL/GenBank/DDBJ databases">
        <authorList>
            <person name="Martin A.A."/>
        </authorList>
    </citation>
    <scope>NUCLEOTIDE SEQUENCE</scope>
</reference>
<sequence>LGLGILFGWMIIILICASPQVSLLRLLFHLLFLSNCTISHAMIVISGMMKQSELSLRRVNFGLSSFCVCLV</sequence>
<accession>A0A0K0DHD3</accession>
<proteinExistence type="predicted"/>
<feature type="transmembrane region" description="Helical" evidence="1">
    <location>
        <begin position="27"/>
        <end position="48"/>
    </location>
</feature>
<evidence type="ECO:0000313" key="3">
    <source>
        <dbReference type="WBParaSite" id="ACAC_0001058801-mRNA-1"/>
    </source>
</evidence>
<evidence type="ECO:0000256" key="1">
    <source>
        <dbReference type="SAM" id="Phobius"/>
    </source>
</evidence>
<dbReference type="AlphaFoldDB" id="A0A0K0DHD3"/>
<organism evidence="2 3">
    <name type="scientific">Angiostrongylus cantonensis</name>
    <name type="common">Rat lungworm</name>
    <dbReference type="NCBI Taxonomy" id="6313"/>
    <lineage>
        <taxon>Eukaryota</taxon>
        <taxon>Metazoa</taxon>
        <taxon>Ecdysozoa</taxon>
        <taxon>Nematoda</taxon>
        <taxon>Chromadorea</taxon>
        <taxon>Rhabditida</taxon>
        <taxon>Rhabditina</taxon>
        <taxon>Rhabditomorpha</taxon>
        <taxon>Strongyloidea</taxon>
        <taxon>Metastrongylidae</taxon>
        <taxon>Angiostrongylus</taxon>
    </lineage>
</organism>
<keyword evidence="2" id="KW-1185">Reference proteome</keyword>
<name>A0A0K0DHD3_ANGCA</name>